<feature type="region of interest" description="Disordered" evidence="1">
    <location>
        <begin position="29"/>
        <end position="55"/>
    </location>
</feature>
<gene>
    <name evidence="2" type="ORF">XNOV1_A004741</name>
</gene>
<evidence type="ECO:0000313" key="2">
    <source>
        <dbReference type="EMBL" id="CAJ1059235.1"/>
    </source>
</evidence>
<dbReference type="Proteomes" id="UP001178508">
    <property type="component" value="Chromosome 6"/>
</dbReference>
<dbReference type="EMBL" id="OY660869">
    <property type="protein sequence ID" value="CAJ1059235.1"/>
    <property type="molecule type" value="Genomic_DNA"/>
</dbReference>
<keyword evidence="3" id="KW-1185">Reference proteome</keyword>
<organism evidence="2 3">
    <name type="scientific">Xyrichtys novacula</name>
    <name type="common">Pearly razorfish</name>
    <name type="synonym">Hemipteronotus novacula</name>
    <dbReference type="NCBI Taxonomy" id="13765"/>
    <lineage>
        <taxon>Eukaryota</taxon>
        <taxon>Metazoa</taxon>
        <taxon>Chordata</taxon>
        <taxon>Craniata</taxon>
        <taxon>Vertebrata</taxon>
        <taxon>Euteleostomi</taxon>
        <taxon>Actinopterygii</taxon>
        <taxon>Neopterygii</taxon>
        <taxon>Teleostei</taxon>
        <taxon>Neoteleostei</taxon>
        <taxon>Acanthomorphata</taxon>
        <taxon>Eupercaria</taxon>
        <taxon>Labriformes</taxon>
        <taxon>Labridae</taxon>
        <taxon>Xyrichtys</taxon>
    </lineage>
</organism>
<evidence type="ECO:0000256" key="1">
    <source>
        <dbReference type="SAM" id="MobiDB-lite"/>
    </source>
</evidence>
<name>A0AAV1FE82_XYRNO</name>
<reference evidence="2" key="1">
    <citation type="submission" date="2023-08" db="EMBL/GenBank/DDBJ databases">
        <authorList>
            <person name="Alioto T."/>
            <person name="Alioto T."/>
            <person name="Gomez Garrido J."/>
        </authorList>
    </citation>
    <scope>NUCLEOTIDE SEQUENCE</scope>
</reference>
<protein>
    <submittedName>
        <fullName evidence="2">Uncharacterized protein</fullName>
    </submittedName>
</protein>
<dbReference type="AlphaFoldDB" id="A0AAV1FE82"/>
<evidence type="ECO:0000313" key="3">
    <source>
        <dbReference type="Proteomes" id="UP001178508"/>
    </source>
</evidence>
<sequence length="67" mass="7551">MEALLPADTLEHESLVRFPGALIRQPPLRKHTSRQPMRRCPATHAGPAYTRTDANTHTFQSCERGLL</sequence>
<proteinExistence type="predicted"/>
<accession>A0AAV1FE82</accession>